<gene>
    <name evidence="9" type="ORF">J4Q44_G00098130</name>
</gene>
<keyword evidence="6" id="KW-0539">Nucleus</keyword>
<organism evidence="9 10">
    <name type="scientific">Coregonus suidteri</name>
    <dbReference type="NCBI Taxonomy" id="861788"/>
    <lineage>
        <taxon>Eukaryota</taxon>
        <taxon>Metazoa</taxon>
        <taxon>Chordata</taxon>
        <taxon>Craniata</taxon>
        <taxon>Vertebrata</taxon>
        <taxon>Euteleostomi</taxon>
        <taxon>Actinopterygii</taxon>
        <taxon>Neopterygii</taxon>
        <taxon>Teleostei</taxon>
        <taxon>Protacanthopterygii</taxon>
        <taxon>Salmoniformes</taxon>
        <taxon>Salmonidae</taxon>
        <taxon>Coregoninae</taxon>
        <taxon>Coregonus</taxon>
    </lineage>
</organism>
<feature type="compositionally biased region" description="Polar residues" evidence="7">
    <location>
        <begin position="37"/>
        <end position="52"/>
    </location>
</feature>
<evidence type="ECO:0000256" key="6">
    <source>
        <dbReference type="ARBA" id="ARBA00023242"/>
    </source>
</evidence>
<dbReference type="Proteomes" id="UP001356427">
    <property type="component" value="Unassembled WGS sequence"/>
</dbReference>
<comment type="similarity">
    <text evidence="2">Belongs to the SAP130 family.</text>
</comment>
<evidence type="ECO:0000256" key="1">
    <source>
        <dbReference type="ARBA" id="ARBA00004123"/>
    </source>
</evidence>
<evidence type="ECO:0000259" key="8">
    <source>
        <dbReference type="Pfam" id="PF16014"/>
    </source>
</evidence>
<evidence type="ECO:0000256" key="3">
    <source>
        <dbReference type="ARBA" id="ARBA00022491"/>
    </source>
</evidence>
<dbReference type="PANTHER" id="PTHR13497">
    <property type="entry name" value="HISTONE DEACETYLASE COMPLEX SUBUNIT SAP130"/>
    <property type="match status" value="1"/>
</dbReference>
<evidence type="ECO:0000313" key="9">
    <source>
        <dbReference type="EMBL" id="KAK6320706.1"/>
    </source>
</evidence>
<feature type="region of interest" description="Disordered" evidence="7">
    <location>
        <begin position="1"/>
        <end position="85"/>
    </location>
</feature>
<dbReference type="GO" id="GO:0070822">
    <property type="term" value="C:Sin3-type complex"/>
    <property type="evidence" value="ECO:0007669"/>
    <property type="project" value="TreeGrafter"/>
</dbReference>
<protein>
    <recommendedName>
        <fullName evidence="8">Histone deacetylase complex subunit SAP130 C-terminal domain-containing protein</fullName>
    </recommendedName>
</protein>
<sequence>MANTVASPTQPAASSTAACSGGSAHTEVKFKQEAETIATSQPVSQPSASLHQAGSIHAAPSSGDLVPGASPRKKPCKQQHVILGD</sequence>
<dbReference type="InterPro" id="IPR031963">
    <property type="entry name" value="SAP130_C"/>
</dbReference>
<evidence type="ECO:0000256" key="5">
    <source>
        <dbReference type="ARBA" id="ARBA00023163"/>
    </source>
</evidence>
<reference evidence="9 10" key="1">
    <citation type="submission" date="2021-04" db="EMBL/GenBank/DDBJ databases">
        <authorList>
            <person name="De Guttry C."/>
            <person name="Zahm M."/>
            <person name="Klopp C."/>
            <person name="Cabau C."/>
            <person name="Louis A."/>
            <person name="Berthelot C."/>
            <person name="Parey E."/>
            <person name="Roest Crollius H."/>
            <person name="Montfort J."/>
            <person name="Robinson-Rechavi M."/>
            <person name="Bucao C."/>
            <person name="Bouchez O."/>
            <person name="Gislard M."/>
            <person name="Lluch J."/>
            <person name="Milhes M."/>
            <person name="Lampietro C."/>
            <person name="Lopez Roques C."/>
            <person name="Donnadieu C."/>
            <person name="Braasch I."/>
            <person name="Desvignes T."/>
            <person name="Postlethwait J."/>
            <person name="Bobe J."/>
            <person name="Wedekind C."/>
            <person name="Guiguen Y."/>
        </authorList>
    </citation>
    <scope>NUCLEOTIDE SEQUENCE [LARGE SCALE GENOMIC DNA]</scope>
    <source>
        <strain evidence="9">Cs_M1</strain>
        <tissue evidence="9">Blood</tissue>
    </source>
</reference>
<dbReference type="AlphaFoldDB" id="A0AAN8R1C4"/>
<name>A0AAN8R1C4_9TELE</name>
<keyword evidence="5" id="KW-0804">Transcription</keyword>
<keyword evidence="10" id="KW-1185">Reference proteome</keyword>
<comment type="subcellular location">
    <subcellularLocation>
        <location evidence="1">Nucleus</location>
    </subcellularLocation>
</comment>
<keyword evidence="4" id="KW-0805">Transcription regulation</keyword>
<feature type="domain" description="Histone deacetylase complex subunit SAP130 C-terminal" evidence="8">
    <location>
        <begin position="1"/>
        <end position="82"/>
    </location>
</feature>
<dbReference type="PANTHER" id="PTHR13497:SF3">
    <property type="entry name" value="HISTONE DEACETYLASE COMPLEX SUBUNIT SAP130"/>
    <property type="match status" value="1"/>
</dbReference>
<dbReference type="GO" id="GO:0000122">
    <property type="term" value="P:negative regulation of transcription by RNA polymerase II"/>
    <property type="evidence" value="ECO:0007669"/>
    <property type="project" value="TreeGrafter"/>
</dbReference>
<evidence type="ECO:0000256" key="4">
    <source>
        <dbReference type="ARBA" id="ARBA00023015"/>
    </source>
</evidence>
<evidence type="ECO:0000313" key="10">
    <source>
        <dbReference type="Proteomes" id="UP001356427"/>
    </source>
</evidence>
<keyword evidence="3" id="KW-0678">Repressor</keyword>
<evidence type="ECO:0000256" key="2">
    <source>
        <dbReference type="ARBA" id="ARBA00007859"/>
    </source>
</evidence>
<dbReference type="InterPro" id="IPR024137">
    <property type="entry name" value="His_deAcase_cplx_SAP130"/>
</dbReference>
<proteinExistence type="inferred from homology"/>
<comment type="caution">
    <text evidence="9">The sequence shown here is derived from an EMBL/GenBank/DDBJ whole genome shotgun (WGS) entry which is preliminary data.</text>
</comment>
<evidence type="ECO:0000256" key="7">
    <source>
        <dbReference type="SAM" id="MobiDB-lite"/>
    </source>
</evidence>
<feature type="compositionally biased region" description="Low complexity" evidence="7">
    <location>
        <begin position="1"/>
        <end position="24"/>
    </location>
</feature>
<accession>A0AAN8R1C4</accession>
<dbReference type="Pfam" id="PF16014">
    <property type="entry name" value="SAP130_C"/>
    <property type="match status" value="1"/>
</dbReference>
<dbReference type="EMBL" id="JAGTTL010000007">
    <property type="protein sequence ID" value="KAK6320706.1"/>
    <property type="molecule type" value="Genomic_DNA"/>
</dbReference>